<protein>
    <submittedName>
        <fullName evidence="5">Ureidoglycolate lyase</fullName>
        <ecNumber evidence="5">4.3.2.3</ecNumber>
    </submittedName>
</protein>
<evidence type="ECO:0000256" key="3">
    <source>
        <dbReference type="ARBA" id="ARBA00023239"/>
    </source>
</evidence>
<dbReference type="CDD" id="cd20298">
    <property type="entry name" value="cupin_UAH"/>
    <property type="match status" value="1"/>
</dbReference>
<dbReference type="InterPro" id="IPR024060">
    <property type="entry name" value="Ureidoglycolate_lyase_dom_sf"/>
</dbReference>
<accession>A0A6L5Z1H5</accession>
<dbReference type="AlphaFoldDB" id="A0A6L5Z1H5"/>
<dbReference type="Gene3D" id="2.60.120.480">
    <property type="entry name" value="Ureidoglycolate hydrolase"/>
    <property type="match status" value="1"/>
</dbReference>
<dbReference type="GO" id="GO:0004848">
    <property type="term" value="F:ureidoglycolate hydrolase activity"/>
    <property type="evidence" value="ECO:0007669"/>
    <property type="project" value="InterPro"/>
</dbReference>
<evidence type="ECO:0000256" key="1">
    <source>
        <dbReference type="ARBA" id="ARBA00011738"/>
    </source>
</evidence>
<dbReference type="NCBIfam" id="NF009932">
    <property type="entry name" value="PRK13395.1"/>
    <property type="match status" value="1"/>
</dbReference>
<comment type="caution">
    <text evidence="5">The sequence shown here is derived from an EMBL/GenBank/DDBJ whole genome shotgun (WGS) entry which is preliminary data.</text>
</comment>
<keyword evidence="3 5" id="KW-0456">Lyase</keyword>
<dbReference type="GO" id="GO:0000256">
    <property type="term" value="P:allantoin catabolic process"/>
    <property type="evidence" value="ECO:0007669"/>
    <property type="project" value="InterPro"/>
</dbReference>
<keyword evidence="6" id="KW-1185">Reference proteome</keyword>
<reference evidence="5 6" key="1">
    <citation type="submission" date="2019-10" db="EMBL/GenBank/DDBJ databases">
        <title>Cognatihalovulum marinum gen. nov. sp. nov., a new member of the family Rhodobacteraceae isolated from deep seawater of the Northwest Indian Ocean.</title>
        <authorList>
            <person name="Ruan C."/>
            <person name="Wang J."/>
            <person name="Zheng X."/>
            <person name="Song L."/>
            <person name="Zhu Y."/>
            <person name="Huang Y."/>
            <person name="Lu Z."/>
            <person name="Du W."/>
            <person name="Huang L."/>
            <person name="Dai X."/>
        </authorList>
    </citation>
    <scope>NUCLEOTIDE SEQUENCE [LARGE SCALE GENOMIC DNA]</scope>
    <source>
        <strain evidence="5 6">2CG4</strain>
    </source>
</reference>
<organism evidence="5 6">
    <name type="scientific">Halovulum marinum</name>
    <dbReference type="NCBI Taxonomy" id="2662447"/>
    <lineage>
        <taxon>Bacteria</taxon>
        <taxon>Pseudomonadati</taxon>
        <taxon>Pseudomonadota</taxon>
        <taxon>Alphaproteobacteria</taxon>
        <taxon>Rhodobacterales</taxon>
        <taxon>Paracoccaceae</taxon>
        <taxon>Halovulum</taxon>
    </lineage>
</organism>
<dbReference type="EMBL" id="WIND01000009">
    <property type="protein sequence ID" value="MSU90413.1"/>
    <property type="molecule type" value="Genomic_DNA"/>
</dbReference>
<comment type="subunit">
    <text evidence="1">Homodimer.</text>
</comment>
<dbReference type="NCBIfam" id="NF002952">
    <property type="entry name" value="PRK03606.2-3"/>
    <property type="match status" value="1"/>
</dbReference>
<evidence type="ECO:0000313" key="6">
    <source>
        <dbReference type="Proteomes" id="UP000474957"/>
    </source>
</evidence>
<keyword evidence="2" id="KW-0659">Purine metabolism</keyword>
<name>A0A6L5Z1H5_9RHOB</name>
<dbReference type="GO" id="GO:0006144">
    <property type="term" value="P:purine nucleobase metabolic process"/>
    <property type="evidence" value="ECO:0007669"/>
    <property type="project" value="UniProtKB-KW"/>
</dbReference>
<proteinExistence type="predicted"/>
<dbReference type="RefSeq" id="WP_154446909.1">
    <property type="nucleotide sequence ID" value="NZ_WIND01000009.1"/>
</dbReference>
<evidence type="ECO:0000313" key="5">
    <source>
        <dbReference type="EMBL" id="MSU90413.1"/>
    </source>
</evidence>
<sequence>MIRTEPLTAEAFAPFGQVLQVAGEPSMIINQGNCGRWHDLADLDMGGGRAGLSLFRAKPRALPYALEMLERHPLGAQAFVPMTADPFLVIVAPDAGGRPGAPRAFVTAPGQGVNYRRGTWHGVLTPLTGPGLFAVVDRIGDGDNLQEHWLETPLTIAR</sequence>
<evidence type="ECO:0000256" key="2">
    <source>
        <dbReference type="ARBA" id="ARBA00022631"/>
    </source>
</evidence>
<dbReference type="Proteomes" id="UP000474957">
    <property type="component" value="Unassembled WGS sequence"/>
</dbReference>
<dbReference type="PIRSF" id="PIRSF017306">
    <property type="entry name" value="Ureidogly_hydro"/>
    <property type="match status" value="1"/>
</dbReference>
<dbReference type="SUPFAM" id="SSF51182">
    <property type="entry name" value="RmlC-like cupins"/>
    <property type="match status" value="1"/>
</dbReference>
<dbReference type="Pfam" id="PF04115">
    <property type="entry name" value="Ureidogly_lyase"/>
    <property type="match status" value="1"/>
</dbReference>
<dbReference type="InterPro" id="IPR047233">
    <property type="entry name" value="UAH_cupin"/>
</dbReference>
<gene>
    <name evidence="5" type="ORF">GE300_12425</name>
</gene>
<dbReference type="GO" id="GO:0050385">
    <property type="term" value="F:ureidoglycolate lyase activity"/>
    <property type="evidence" value="ECO:0007669"/>
    <property type="project" value="UniProtKB-EC"/>
</dbReference>
<dbReference type="InterPro" id="IPR007247">
    <property type="entry name" value="Ureidogly_lyase"/>
</dbReference>
<dbReference type="PANTHER" id="PTHR21221:SF1">
    <property type="entry name" value="UREIDOGLYCOLATE LYASE"/>
    <property type="match status" value="1"/>
</dbReference>
<dbReference type="PANTHER" id="PTHR21221">
    <property type="entry name" value="UREIDOGLYCOLATE HYDROLASE"/>
    <property type="match status" value="1"/>
</dbReference>
<dbReference type="EC" id="4.3.2.3" evidence="5"/>
<evidence type="ECO:0000256" key="4">
    <source>
        <dbReference type="ARBA" id="ARBA00047684"/>
    </source>
</evidence>
<comment type="catalytic activity">
    <reaction evidence="4">
        <text>(S)-ureidoglycolate = urea + glyoxylate</text>
        <dbReference type="Rhea" id="RHEA:11304"/>
        <dbReference type="ChEBI" id="CHEBI:16199"/>
        <dbReference type="ChEBI" id="CHEBI:36655"/>
        <dbReference type="ChEBI" id="CHEBI:57296"/>
        <dbReference type="EC" id="4.3.2.3"/>
    </reaction>
</comment>
<dbReference type="InterPro" id="IPR011051">
    <property type="entry name" value="RmlC_Cupin_sf"/>
</dbReference>